<gene>
    <name evidence="3" type="ORF">CAP_1075</name>
</gene>
<dbReference type="EMBL" id="ASRX01000123">
    <property type="protein sequence ID" value="EYF00202.1"/>
    <property type="molecule type" value="Genomic_DNA"/>
</dbReference>
<comment type="caution">
    <text evidence="3">The sequence shown here is derived from an EMBL/GenBank/DDBJ whole genome shotgun (WGS) entry which is preliminary data.</text>
</comment>
<reference evidence="3 4" key="1">
    <citation type="submission" date="2013-05" db="EMBL/GenBank/DDBJ databases">
        <title>Genome assembly of Chondromyces apiculatus DSM 436.</title>
        <authorList>
            <person name="Sharma G."/>
            <person name="Khatri I."/>
            <person name="Kaur C."/>
            <person name="Mayilraj S."/>
            <person name="Subramanian S."/>
        </authorList>
    </citation>
    <scope>NUCLEOTIDE SEQUENCE [LARGE SCALE GENOMIC DNA]</scope>
    <source>
        <strain evidence="3 4">DSM 436</strain>
    </source>
</reference>
<feature type="compositionally biased region" description="Basic and acidic residues" evidence="1">
    <location>
        <begin position="73"/>
        <end position="84"/>
    </location>
</feature>
<evidence type="ECO:0000313" key="3">
    <source>
        <dbReference type="EMBL" id="EYF00202.1"/>
    </source>
</evidence>
<dbReference type="RefSeq" id="WP_156041648.1">
    <property type="nucleotide sequence ID" value="NZ_ASRX01000123.1"/>
</dbReference>
<keyword evidence="2" id="KW-0812">Transmembrane</keyword>
<dbReference type="OrthoDB" id="9980302at2"/>
<keyword evidence="2" id="KW-1133">Transmembrane helix</keyword>
<keyword evidence="2" id="KW-0472">Membrane</keyword>
<dbReference type="Proteomes" id="UP000019678">
    <property type="component" value="Unassembled WGS sequence"/>
</dbReference>
<keyword evidence="4" id="KW-1185">Reference proteome</keyword>
<feature type="compositionally biased region" description="Low complexity" evidence="1">
    <location>
        <begin position="34"/>
        <end position="47"/>
    </location>
</feature>
<organism evidence="3 4">
    <name type="scientific">Chondromyces apiculatus DSM 436</name>
    <dbReference type="NCBI Taxonomy" id="1192034"/>
    <lineage>
        <taxon>Bacteria</taxon>
        <taxon>Pseudomonadati</taxon>
        <taxon>Myxococcota</taxon>
        <taxon>Polyangia</taxon>
        <taxon>Polyangiales</taxon>
        <taxon>Polyangiaceae</taxon>
        <taxon>Chondromyces</taxon>
    </lineage>
</organism>
<protein>
    <submittedName>
        <fullName evidence="3">Uncharacterized protein</fullName>
    </submittedName>
</protein>
<feature type="region of interest" description="Disordered" evidence="1">
    <location>
        <begin position="32"/>
        <end position="118"/>
    </location>
</feature>
<accession>A0A017STV8</accession>
<evidence type="ECO:0000256" key="2">
    <source>
        <dbReference type="SAM" id="Phobius"/>
    </source>
</evidence>
<dbReference type="AlphaFoldDB" id="A0A017STV8"/>
<name>A0A017STV8_9BACT</name>
<evidence type="ECO:0000256" key="1">
    <source>
        <dbReference type="SAM" id="MobiDB-lite"/>
    </source>
</evidence>
<sequence length="223" mass="23411">MSERRRELVIGAVVVVAVLGGIAVWRAVAPEPMATGGAEETQGAAGRPGDRGGGRQDRGSEVGRGAGVEQESAADREERARKEAAPPGEAVPPEEPMIHMPAPPPPEEGAGDDFKESGVTRPLFDAKVALEGLMPSPARVDGAAKKLGKPLDEAARAKLKAAFDKHDEEAAQALASFRLKELSEEQAKRAVQAAEERYLKAAAEVFGSPAAEVKKALEEALPR</sequence>
<feature type="compositionally biased region" description="Pro residues" evidence="1">
    <location>
        <begin position="89"/>
        <end position="107"/>
    </location>
</feature>
<evidence type="ECO:0000313" key="4">
    <source>
        <dbReference type="Proteomes" id="UP000019678"/>
    </source>
</evidence>
<dbReference type="STRING" id="1192034.CAP_1075"/>
<feature type="transmembrane region" description="Helical" evidence="2">
    <location>
        <begin position="7"/>
        <end position="25"/>
    </location>
</feature>
<feature type="compositionally biased region" description="Basic and acidic residues" evidence="1">
    <location>
        <begin position="48"/>
        <end position="61"/>
    </location>
</feature>
<proteinExistence type="predicted"/>